<dbReference type="EC" id="6.3.4.19" evidence="1"/>
<keyword evidence="5" id="KW-0067">ATP-binding</keyword>
<dbReference type="Pfam" id="PF01171">
    <property type="entry name" value="ATP_bind_3"/>
    <property type="match status" value="1"/>
</dbReference>
<keyword evidence="2" id="KW-0436">Ligase</keyword>
<evidence type="ECO:0000313" key="9">
    <source>
        <dbReference type="Proteomes" id="UP001457282"/>
    </source>
</evidence>
<dbReference type="CDD" id="cd01992">
    <property type="entry name" value="TilS_N"/>
    <property type="match status" value="1"/>
</dbReference>
<dbReference type="InterPro" id="IPR011063">
    <property type="entry name" value="TilS/TtcA_N"/>
</dbReference>
<gene>
    <name evidence="8" type="ORF">M0R45_003293</name>
</gene>
<dbReference type="InterPro" id="IPR012094">
    <property type="entry name" value="tRNA_Ile_lys_synt"/>
</dbReference>
<keyword evidence="3" id="KW-0819">tRNA processing</keyword>
<dbReference type="SUPFAM" id="SSF52402">
    <property type="entry name" value="Adenine nucleotide alpha hydrolases-like"/>
    <property type="match status" value="1"/>
</dbReference>
<keyword evidence="4" id="KW-0547">Nucleotide-binding</keyword>
<evidence type="ECO:0000259" key="7">
    <source>
        <dbReference type="Pfam" id="PF01171"/>
    </source>
</evidence>
<dbReference type="NCBIfam" id="TIGR02432">
    <property type="entry name" value="lysidine_TilS_N"/>
    <property type="match status" value="1"/>
</dbReference>
<proteinExistence type="predicted"/>
<dbReference type="GO" id="GO:0032267">
    <property type="term" value="F:tRNA(Ile)-lysidine synthase activity"/>
    <property type="evidence" value="ECO:0007669"/>
    <property type="project" value="UniProtKB-EC"/>
</dbReference>
<dbReference type="InterPro" id="IPR012795">
    <property type="entry name" value="tRNA_Ile_lys_synt_N"/>
</dbReference>
<dbReference type="AlphaFoldDB" id="A0AAW1YGI4"/>
<sequence>MGCVQRAESTEEASIVSNRVAKMGIRSDVACCDWSDGKPKQGHVQEAARDMRYRIFQNICIKNQIGVLLTAHHADDQAELFVIRLSRNSGILGLAGMPFTSQIFSAHTHSPTEVSRNYGILLVRPLLDFSKEDMYKICQGSNQEWVEDPTNQSLLYSRNRIRMSLRDTSCAFKNELQAVISACRKTRVYIDYVCRSLISKAVTVWHLGYAVIDLEILNQSKVEDICLSKFISLVLQFISQRHRPLRGNTSKLLWPTCVLSHARRPLPQPGASFLQLLVLEAQKPWWVVLLILLCLQRWGYPINTFNAEQETLYSR</sequence>
<reference evidence="8 9" key="1">
    <citation type="journal article" date="2023" name="G3 (Bethesda)">
        <title>A chromosome-length genome assembly and annotation of blackberry (Rubus argutus, cv. 'Hillquist').</title>
        <authorList>
            <person name="Bruna T."/>
            <person name="Aryal R."/>
            <person name="Dudchenko O."/>
            <person name="Sargent D.J."/>
            <person name="Mead D."/>
            <person name="Buti M."/>
            <person name="Cavallini A."/>
            <person name="Hytonen T."/>
            <person name="Andres J."/>
            <person name="Pham M."/>
            <person name="Weisz D."/>
            <person name="Mascagni F."/>
            <person name="Usai G."/>
            <person name="Natali L."/>
            <person name="Bassil N."/>
            <person name="Fernandez G.E."/>
            <person name="Lomsadze A."/>
            <person name="Armour M."/>
            <person name="Olukolu B."/>
            <person name="Poorten T."/>
            <person name="Britton C."/>
            <person name="Davik J."/>
            <person name="Ashrafi H."/>
            <person name="Aiden E.L."/>
            <person name="Borodovsky M."/>
            <person name="Worthington M."/>
        </authorList>
    </citation>
    <scope>NUCLEOTIDE SEQUENCE [LARGE SCALE GENOMIC DNA]</scope>
    <source>
        <strain evidence="8">PI 553951</strain>
    </source>
</reference>
<name>A0AAW1YGI4_RUBAR</name>
<comment type="catalytic activity">
    <reaction evidence="6">
        <text>cytidine(34) in tRNA(Ile2) + L-lysine + ATP = lysidine(34) in tRNA(Ile2) + AMP + diphosphate + H(+)</text>
        <dbReference type="Rhea" id="RHEA:43744"/>
        <dbReference type="Rhea" id="RHEA-COMP:10625"/>
        <dbReference type="Rhea" id="RHEA-COMP:10670"/>
        <dbReference type="ChEBI" id="CHEBI:15378"/>
        <dbReference type="ChEBI" id="CHEBI:30616"/>
        <dbReference type="ChEBI" id="CHEBI:32551"/>
        <dbReference type="ChEBI" id="CHEBI:33019"/>
        <dbReference type="ChEBI" id="CHEBI:82748"/>
        <dbReference type="ChEBI" id="CHEBI:83665"/>
        <dbReference type="ChEBI" id="CHEBI:456215"/>
        <dbReference type="EC" id="6.3.4.19"/>
    </reaction>
</comment>
<evidence type="ECO:0000256" key="5">
    <source>
        <dbReference type="ARBA" id="ARBA00022840"/>
    </source>
</evidence>
<feature type="domain" description="tRNA(Ile)-lysidine/2-thiocytidine synthase N-terminal" evidence="7">
    <location>
        <begin position="6"/>
        <end position="163"/>
    </location>
</feature>
<dbReference type="GO" id="GO:0005524">
    <property type="term" value="F:ATP binding"/>
    <property type="evidence" value="ECO:0007669"/>
    <property type="project" value="UniProtKB-KW"/>
</dbReference>
<dbReference type="Proteomes" id="UP001457282">
    <property type="component" value="Unassembled WGS sequence"/>
</dbReference>
<evidence type="ECO:0000256" key="1">
    <source>
        <dbReference type="ARBA" id="ARBA00013267"/>
    </source>
</evidence>
<comment type="caution">
    <text evidence="8">The sequence shown here is derived from an EMBL/GenBank/DDBJ whole genome shotgun (WGS) entry which is preliminary data.</text>
</comment>
<dbReference type="PANTHER" id="PTHR43033:SF5">
    <property type="entry name" value="TRNA(ILE)-LYSIDINE SYNTHETASE"/>
    <property type="match status" value="1"/>
</dbReference>
<evidence type="ECO:0000256" key="6">
    <source>
        <dbReference type="ARBA" id="ARBA00048539"/>
    </source>
</evidence>
<evidence type="ECO:0000313" key="8">
    <source>
        <dbReference type="EMBL" id="KAK9947680.1"/>
    </source>
</evidence>
<dbReference type="EMBL" id="JBEDUW010000001">
    <property type="protein sequence ID" value="KAK9947680.1"/>
    <property type="molecule type" value="Genomic_DNA"/>
</dbReference>
<evidence type="ECO:0000256" key="3">
    <source>
        <dbReference type="ARBA" id="ARBA00022694"/>
    </source>
</evidence>
<evidence type="ECO:0000256" key="2">
    <source>
        <dbReference type="ARBA" id="ARBA00022598"/>
    </source>
</evidence>
<evidence type="ECO:0000256" key="4">
    <source>
        <dbReference type="ARBA" id="ARBA00022741"/>
    </source>
</evidence>
<dbReference type="GO" id="GO:0008033">
    <property type="term" value="P:tRNA processing"/>
    <property type="evidence" value="ECO:0007669"/>
    <property type="project" value="UniProtKB-KW"/>
</dbReference>
<dbReference type="PANTHER" id="PTHR43033">
    <property type="entry name" value="TRNA(ILE)-LYSIDINE SYNTHASE-RELATED"/>
    <property type="match status" value="1"/>
</dbReference>
<keyword evidence="9" id="KW-1185">Reference proteome</keyword>
<accession>A0AAW1YGI4</accession>
<organism evidence="8 9">
    <name type="scientific">Rubus argutus</name>
    <name type="common">Southern blackberry</name>
    <dbReference type="NCBI Taxonomy" id="59490"/>
    <lineage>
        <taxon>Eukaryota</taxon>
        <taxon>Viridiplantae</taxon>
        <taxon>Streptophyta</taxon>
        <taxon>Embryophyta</taxon>
        <taxon>Tracheophyta</taxon>
        <taxon>Spermatophyta</taxon>
        <taxon>Magnoliopsida</taxon>
        <taxon>eudicotyledons</taxon>
        <taxon>Gunneridae</taxon>
        <taxon>Pentapetalae</taxon>
        <taxon>rosids</taxon>
        <taxon>fabids</taxon>
        <taxon>Rosales</taxon>
        <taxon>Rosaceae</taxon>
        <taxon>Rosoideae</taxon>
        <taxon>Rosoideae incertae sedis</taxon>
        <taxon>Rubus</taxon>
    </lineage>
</organism>
<protein>
    <recommendedName>
        <fullName evidence="1">tRNA(Ile)-lysidine synthetase</fullName>
        <ecNumber evidence="1">6.3.4.19</ecNumber>
    </recommendedName>
</protein>
<dbReference type="InterPro" id="IPR014729">
    <property type="entry name" value="Rossmann-like_a/b/a_fold"/>
</dbReference>
<dbReference type="Gene3D" id="3.40.50.620">
    <property type="entry name" value="HUPs"/>
    <property type="match status" value="1"/>
</dbReference>